<accession>A0A2C6KGL8</accession>
<gene>
    <name evidence="2" type="ORF">CSUI_009495</name>
</gene>
<dbReference type="AlphaFoldDB" id="A0A2C6KGL8"/>
<keyword evidence="3" id="KW-1185">Reference proteome</keyword>
<protein>
    <submittedName>
        <fullName evidence="2">Uncharacterized protein</fullName>
    </submittedName>
</protein>
<dbReference type="Proteomes" id="UP000221165">
    <property type="component" value="Unassembled WGS sequence"/>
</dbReference>
<sequence length="99" mass="11362">MERDKKEGGDKKDRNKERDKREGDMKEGVLDMSVVSLVLSRSQGKVSFCDCLYVHVEKKAEEELPLSFSCEMSKCKSSSSLPSSFIFPLFDFFYVDMTN</sequence>
<evidence type="ECO:0000256" key="1">
    <source>
        <dbReference type="SAM" id="MobiDB-lite"/>
    </source>
</evidence>
<evidence type="ECO:0000313" key="2">
    <source>
        <dbReference type="EMBL" id="PHJ16687.1"/>
    </source>
</evidence>
<dbReference type="RefSeq" id="XP_067918412.1">
    <property type="nucleotide sequence ID" value="XM_068069611.1"/>
</dbReference>
<dbReference type="EMBL" id="MIGC01005682">
    <property type="protein sequence ID" value="PHJ16687.1"/>
    <property type="molecule type" value="Genomic_DNA"/>
</dbReference>
<feature type="region of interest" description="Disordered" evidence="1">
    <location>
        <begin position="1"/>
        <end position="25"/>
    </location>
</feature>
<dbReference type="GeneID" id="94432822"/>
<evidence type="ECO:0000313" key="3">
    <source>
        <dbReference type="Proteomes" id="UP000221165"/>
    </source>
</evidence>
<reference evidence="2 3" key="1">
    <citation type="journal article" date="2017" name="Int. J. Parasitol.">
        <title>The genome of the protozoan parasite Cystoisospora suis and a reverse vaccinology approach to identify vaccine candidates.</title>
        <authorList>
            <person name="Palmieri N."/>
            <person name="Shrestha A."/>
            <person name="Ruttkowski B."/>
            <person name="Beck T."/>
            <person name="Vogl C."/>
            <person name="Tomley F."/>
            <person name="Blake D.P."/>
            <person name="Joachim A."/>
        </authorList>
    </citation>
    <scope>NUCLEOTIDE SEQUENCE [LARGE SCALE GENOMIC DNA]</scope>
    <source>
        <strain evidence="2 3">Wien I</strain>
    </source>
</reference>
<proteinExistence type="predicted"/>
<dbReference type="VEuPathDB" id="ToxoDB:CSUI_009495"/>
<comment type="caution">
    <text evidence="2">The sequence shown here is derived from an EMBL/GenBank/DDBJ whole genome shotgun (WGS) entry which is preliminary data.</text>
</comment>
<name>A0A2C6KGL8_9APIC</name>
<organism evidence="2 3">
    <name type="scientific">Cystoisospora suis</name>
    <dbReference type="NCBI Taxonomy" id="483139"/>
    <lineage>
        <taxon>Eukaryota</taxon>
        <taxon>Sar</taxon>
        <taxon>Alveolata</taxon>
        <taxon>Apicomplexa</taxon>
        <taxon>Conoidasida</taxon>
        <taxon>Coccidia</taxon>
        <taxon>Eucoccidiorida</taxon>
        <taxon>Eimeriorina</taxon>
        <taxon>Sarcocystidae</taxon>
        <taxon>Cystoisospora</taxon>
    </lineage>
</organism>